<feature type="transmembrane region" description="Helical" evidence="3">
    <location>
        <begin position="21"/>
        <end position="40"/>
    </location>
</feature>
<dbReference type="PANTHER" id="PTHR34295">
    <property type="entry name" value="BIOTIN TRANSPORTER BIOY"/>
    <property type="match status" value="1"/>
</dbReference>
<keyword evidence="5" id="KW-1185">Reference proteome</keyword>
<dbReference type="RefSeq" id="WP_013569047.1">
    <property type="nucleotide sequence ID" value="NC_014963.1"/>
</dbReference>
<keyword evidence="2" id="KW-1003">Cell membrane</keyword>
<keyword evidence="2" id="KW-0813">Transport</keyword>
<evidence type="ECO:0000313" key="5">
    <source>
        <dbReference type="Proteomes" id="UP000006844"/>
    </source>
</evidence>
<keyword evidence="3" id="KW-0812">Transmembrane</keyword>
<dbReference type="Gene3D" id="1.10.1760.20">
    <property type="match status" value="1"/>
</dbReference>
<feature type="transmembrane region" description="Helical" evidence="3">
    <location>
        <begin position="94"/>
        <end position="115"/>
    </location>
</feature>
<dbReference type="PIRSF" id="PIRSF016661">
    <property type="entry name" value="BioY"/>
    <property type="match status" value="1"/>
</dbReference>
<sequence>MYQATTYPQTSFKTHPLLSNTALRVALGTLVLAASSWTSIPLSPIPITMQTYAVIVLGALFGARVGLITVMAWLAEAATGLPVLAHGAAGVHALLGPSAGYIVSFPVIAVFVGWLSDRKMDRGVAACFLSMLAANAINLGLGVLWLSTLFGTHRAFLVGFAPFWVGALIKAALATCTLTLIRSRRSMSDQAPK</sequence>
<evidence type="ECO:0000256" key="3">
    <source>
        <dbReference type="SAM" id="Phobius"/>
    </source>
</evidence>
<dbReference type="GO" id="GO:0015225">
    <property type="term" value="F:biotin transmembrane transporter activity"/>
    <property type="evidence" value="ECO:0007669"/>
    <property type="project" value="UniProtKB-UniRule"/>
</dbReference>
<organism evidence="4 5">
    <name type="scientific">Terriglobus saanensis (strain ATCC BAA-1853 / DSM 23119 / SP1PR4)</name>
    <dbReference type="NCBI Taxonomy" id="401053"/>
    <lineage>
        <taxon>Bacteria</taxon>
        <taxon>Pseudomonadati</taxon>
        <taxon>Acidobacteriota</taxon>
        <taxon>Terriglobia</taxon>
        <taxon>Terriglobales</taxon>
        <taxon>Acidobacteriaceae</taxon>
        <taxon>Terriglobus</taxon>
    </lineage>
</organism>
<proteinExistence type="inferred from homology"/>
<dbReference type="Pfam" id="PF02632">
    <property type="entry name" value="BioY"/>
    <property type="match status" value="1"/>
</dbReference>
<comment type="subcellular location">
    <subcellularLocation>
        <location evidence="2">Cell membrane</location>
        <topology evidence="2">Multi-pass membrane protein</topology>
    </subcellularLocation>
</comment>
<dbReference type="AlphaFoldDB" id="E8V096"/>
<evidence type="ECO:0000256" key="1">
    <source>
        <dbReference type="ARBA" id="ARBA00010692"/>
    </source>
</evidence>
<keyword evidence="3" id="KW-1133">Transmembrane helix</keyword>
<evidence type="ECO:0000256" key="2">
    <source>
        <dbReference type="PIRNR" id="PIRNR016661"/>
    </source>
</evidence>
<dbReference type="OrthoDB" id="9803495at2"/>
<dbReference type="PANTHER" id="PTHR34295:SF1">
    <property type="entry name" value="BIOTIN TRANSPORTER BIOY"/>
    <property type="match status" value="1"/>
</dbReference>
<gene>
    <name evidence="4" type="ordered locus">AciPR4_2535</name>
</gene>
<feature type="transmembrane region" description="Helical" evidence="3">
    <location>
        <begin position="156"/>
        <end position="181"/>
    </location>
</feature>
<evidence type="ECO:0000313" key="4">
    <source>
        <dbReference type="EMBL" id="ADV83314.1"/>
    </source>
</evidence>
<dbReference type="STRING" id="401053.AciPR4_2535"/>
<accession>E8V096</accession>
<comment type="similarity">
    <text evidence="1 2">Belongs to the BioY family.</text>
</comment>
<dbReference type="InterPro" id="IPR003784">
    <property type="entry name" value="BioY"/>
</dbReference>
<dbReference type="eggNOG" id="COG1268">
    <property type="taxonomic scope" value="Bacteria"/>
</dbReference>
<keyword evidence="2 3" id="KW-0472">Membrane</keyword>
<reference evidence="4 5" key="1">
    <citation type="journal article" date="2012" name="Stand. Genomic Sci.">
        <title>Complete genome sequence of Terriglobus saanensis type strain SP1PR4(T), an Acidobacteria from tundra soil.</title>
        <authorList>
            <person name="Rawat S.R."/>
            <person name="Mannisto M.K."/>
            <person name="Starovoytov V."/>
            <person name="Goodwin L."/>
            <person name="Nolan M."/>
            <person name="Hauser L."/>
            <person name="Land M."/>
            <person name="Davenport K.W."/>
            <person name="Woyke T."/>
            <person name="Haggblom M.M."/>
        </authorList>
    </citation>
    <scope>NUCLEOTIDE SEQUENCE</scope>
    <source>
        <strain evidence="5">ATCC BAA-1853 / DSM 23119 / SP1PR4</strain>
    </source>
</reference>
<name>E8V096_TERSS</name>
<dbReference type="GO" id="GO:0005886">
    <property type="term" value="C:plasma membrane"/>
    <property type="evidence" value="ECO:0007669"/>
    <property type="project" value="UniProtKB-SubCell"/>
</dbReference>
<dbReference type="EMBL" id="CP002467">
    <property type="protein sequence ID" value="ADV83314.1"/>
    <property type="molecule type" value="Genomic_DNA"/>
</dbReference>
<dbReference type="Proteomes" id="UP000006844">
    <property type="component" value="Chromosome"/>
</dbReference>
<dbReference type="KEGG" id="tsa:AciPR4_2535"/>
<dbReference type="HOGENOM" id="CLU_077931_2_2_0"/>
<protein>
    <recommendedName>
        <fullName evidence="2">Biotin transporter</fullName>
    </recommendedName>
</protein>
<feature type="transmembrane region" description="Helical" evidence="3">
    <location>
        <begin position="52"/>
        <end position="74"/>
    </location>
</feature>
<feature type="transmembrane region" description="Helical" evidence="3">
    <location>
        <begin position="127"/>
        <end position="150"/>
    </location>
</feature>